<evidence type="ECO:0000313" key="17">
    <source>
        <dbReference type="EMBL" id="EZP76184.1"/>
    </source>
</evidence>
<dbReference type="InterPro" id="IPR019475">
    <property type="entry name" value="DNA_primase_DnaB-bd"/>
</dbReference>
<dbReference type="InterPro" id="IPR036977">
    <property type="entry name" value="DNA_primase_Znf_CHC2"/>
</dbReference>
<evidence type="ECO:0000256" key="2">
    <source>
        <dbReference type="ARBA" id="ARBA00022515"/>
    </source>
</evidence>
<keyword evidence="18" id="KW-1185">Reference proteome</keyword>
<dbReference type="PROSITE" id="PS50880">
    <property type="entry name" value="TOPRIM"/>
    <property type="match status" value="1"/>
</dbReference>
<protein>
    <recommendedName>
        <fullName evidence="12 13">DNA primase</fullName>
        <ecNumber evidence="12">2.7.7.101</ecNumber>
    </recommendedName>
</protein>
<feature type="domain" description="Toprim" evidence="16">
    <location>
        <begin position="263"/>
        <end position="344"/>
    </location>
</feature>
<evidence type="ECO:0000256" key="3">
    <source>
        <dbReference type="ARBA" id="ARBA00022679"/>
    </source>
</evidence>
<evidence type="ECO:0000259" key="16">
    <source>
        <dbReference type="PROSITE" id="PS50880"/>
    </source>
</evidence>
<evidence type="ECO:0000256" key="1">
    <source>
        <dbReference type="ARBA" id="ARBA00022478"/>
    </source>
</evidence>
<evidence type="ECO:0000256" key="7">
    <source>
        <dbReference type="ARBA" id="ARBA00022771"/>
    </source>
</evidence>
<keyword evidence="15" id="KW-0175">Coiled coil</keyword>
<dbReference type="Pfam" id="PF13155">
    <property type="entry name" value="Toprim_2"/>
    <property type="match status" value="1"/>
</dbReference>
<evidence type="ECO:0000256" key="11">
    <source>
        <dbReference type="ARBA" id="ARBA00023163"/>
    </source>
</evidence>
<dbReference type="GO" id="GO:0008270">
    <property type="term" value="F:zinc ion binding"/>
    <property type="evidence" value="ECO:0007669"/>
    <property type="project" value="UniProtKB-UniRule"/>
</dbReference>
<dbReference type="GO" id="GO:0006269">
    <property type="term" value="P:DNA replication, synthesis of primer"/>
    <property type="evidence" value="ECO:0007669"/>
    <property type="project" value="UniProtKB-UniRule"/>
</dbReference>
<dbReference type="InterPro" id="IPR006295">
    <property type="entry name" value="DNA_primase_DnaG"/>
</dbReference>
<keyword evidence="8 12" id="KW-0862">Zinc</keyword>
<dbReference type="SMART" id="SM00400">
    <property type="entry name" value="ZnF_CHCC"/>
    <property type="match status" value="1"/>
</dbReference>
<dbReference type="CDD" id="cd03364">
    <property type="entry name" value="TOPRIM_DnaG_primases"/>
    <property type="match status" value="1"/>
</dbReference>
<dbReference type="InterPro" id="IPR050219">
    <property type="entry name" value="DnaG_primase"/>
</dbReference>
<accession>A0ABC9VCT6</accession>
<dbReference type="HAMAP" id="MF_00974">
    <property type="entry name" value="DNA_primase_DnaG"/>
    <property type="match status" value="1"/>
</dbReference>
<gene>
    <name evidence="12 17" type="primary">dnaG</name>
    <name evidence="17" type="ORF">H839_12944</name>
</gene>
<keyword evidence="9" id="KW-0460">Magnesium</keyword>
<comment type="subunit">
    <text evidence="12">Monomer. Interacts with DnaB.</text>
</comment>
<dbReference type="GO" id="GO:1990077">
    <property type="term" value="C:primosome complex"/>
    <property type="evidence" value="ECO:0007669"/>
    <property type="project" value="UniProtKB-KW"/>
</dbReference>
<dbReference type="Pfam" id="PF08275">
    <property type="entry name" value="DNAG_N"/>
    <property type="match status" value="1"/>
</dbReference>
<comment type="caution">
    <text evidence="17">The sequence shown here is derived from an EMBL/GenBank/DDBJ whole genome shotgun (WGS) entry which is preliminary data.</text>
</comment>
<sequence length="603" mass="69054">MGYRIPEETIEEIRRSIDIVDVISDYVQLKKQGRNYFGLCPFHGEKTPSFSVSPEKQIFHCFGCGAGGNVFSFLMDIEGLTFIEAVKRLAAKANVDLSAFKLDDVDKHHRTDAGETKMMIEAHALLKKFYHHLLVNTKEGQKAFDYLQARGWTREMIDQFEIGYAPDSRDFAVKLLLGRGFSPSLMEKAGLIIRKENGDYIDRFRHRIMFPIHNHHGDAVGFSGRLLEEGQPKYLNSPETPIFHKGSILYNFHQARLHIRKHQEAVLLEGFADVISAVQAGVAHSVATMGTALTEEHARILRRNVDTVIICYDGDASGIEATFRAAKLLADAGCHVKVATIPDGLDPDEYIKKYGAVRFQRDIIDASSSLMTFKMMYFRKGKNLHNENDKIRYIEEVLREISKLPNPIEWDYYLRQLADEFSLSLSALQEQLNRYRDAVKEVKHSDHIDREAAPKPLLQKKLLPAFQNAERILLAHMLQNRDVAMVVQEKIAGRFNLEEHRAIAAYIYAFYEEGNEPNVSLLISRLPDDLKPLATELSLLLITDEISEQELNDYIRHVLNYPKWLMLKEKEQEKTEAERKKDFLTAARIAKEIIEMKKMLSSS</sequence>
<dbReference type="Gene3D" id="1.10.860.10">
    <property type="entry name" value="DNAb Helicase, Chain A"/>
    <property type="match status" value="1"/>
</dbReference>
<comment type="function">
    <text evidence="12 13">RNA polymerase that catalyzes the synthesis of short RNA molecules used as primers for DNA polymerase during DNA replication.</text>
</comment>
<evidence type="ECO:0000256" key="9">
    <source>
        <dbReference type="ARBA" id="ARBA00022842"/>
    </source>
</evidence>
<dbReference type="RefSeq" id="WP_043905507.1">
    <property type="nucleotide sequence ID" value="NZ_CM002692.1"/>
</dbReference>
<evidence type="ECO:0000256" key="13">
    <source>
        <dbReference type="PIRNR" id="PIRNR002811"/>
    </source>
</evidence>
<dbReference type="InterPro" id="IPR002694">
    <property type="entry name" value="Znf_CHC2"/>
</dbReference>
<dbReference type="PANTHER" id="PTHR30313">
    <property type="entry name" value="DNA PRIMASE"/>
    <property type="match status" value="1"/>
</dbReference>
<evidence type="ECO:0000256" key="4">
    <source>
        <dbReference type="ARBA" id="ARBA00022695"/>
    </source>
</evidence>
<dbReference type="Gene3D" id="3.90.580.10">
    <property type="entry name" value="Zinc finger, CHC2-type domain"/>
    <property type="match status" value="1"/>
</dbReference>
<proteinExistence type="inferred from homology"/>
<dbReference type="SUPFAM" id="SSF48024">
    <property type="entry name" value="N-terminal domain of DnaB helicase"/>
    <property type="match status" value="1"/>
</dbReference>
<dbReference type="SUPFAM" id="SSF56731">
    <property type="entry name" value="DNA primase core"/>
    <property type="match status" value="1"/>
</dbReference>
<evidence type="ECO:0000256" key="12">
    <source>
        <dbReference type="HAMAP-Rule" id="MF_00974"/>
    </source>
</evidence>
<keyword evidence="5 12" id="KW-0235">DNA replication</keyword>
<keyword evidence="11 12" id="KW-0804">Transcription</keyword>
<keyword evidence="6 12" id="KW-0479">Metal-binding</keyword>
<keyword evidence="1 12" id="KW-0240">DNA-directed RNA polymerase</keyword>
<dbReference type="Gene3D" id="6.10.140.360">
    <property type="match status" value="1"/>
</dbReference>
<evidence type="ECO:0000256" key="14">
    <source>
        <dbReference type="PIRSR" id="PIRSR002811-1"/>
    </source>
</evidence>
<reference evidence="17 18" key="1">
    <citation type="journal article" date="2014" name="Appl. Microbiol. Biotechnol.">
        <title>Transformable facultative thermophile Geobacillus stearothermophilus NUB3621 as a host strain for metabolic engineering.</title>
        <authorList>
            <person name="Blanchard K."/>
            <person name="Robic S."/>
            <person name="Matsumura I."/>
        </authorList>
    </citation>
    <scope>NUCLEOTIDE SEQUENCE [LARGE SCALE GENOMIC DNA]</scope>
    <source>
        <strain evidence="17 18">NUB3621</strain>
    </source>
</reference>
<dbReference type="Gene3D" id="3.40.1360.10">
    <property type="match status" value="1"/>
</dbReference>
<evidence type="ECO:0000256" key="15">
    <source>
        <dbReference type="SAM" id="Coils"/>
    </source>
</evidence>
<evidence type="ECO:0000256" key="5">
    <source>
        <dbReference type="ARBA" id="ARBA00022705"/>
    </source>
</evidence>
<evidence type="ECO:0000256" key="8">
    <source>
        <dbReference type="ARBA" id="ARBA00022833"/>
    </source>
</evidence>
<keyword evidence="4 12" id="KW-0548">Nucleotidyltransferase</keyword>
<dbReference type="Proteomes" id="UP000023566">
    <property type="component" value="Chromosome"/>
</dbReference>
<feature type="zinc finger region" description="CHC2-type" evidence="12 14">
    <location>
        <begin position="40"/>
        <end position="64"/>
    </location>
</feature>
<dbReference type="FunFam" id="3.90.980.10:FF:000001">
    <property type="entry name" value="DNA primase"/>
    <property type="match status" value="1"/>
</dbReference>
<dbReference type="SUPFAM" id="SSF57783">
    <property type="entry name" value="Zinc beta-ribbon"/>
    <property type="match status" value="1"/>
</dbReference>
<dbReference type="PANTHER" id="PTHR30313:SF2">
    <property type="entry name" value="DNA PRIMASE"/>
    <property type="match status" value="1"/>
</dbReference>
<keyword evidence="2 12" id="KW-0639">Primosome</keyword>
<dbReference type="InterPro" id="IPR006171">
    <property type="entry name" value="TOPRIM_dom"/>
</dbReference>
<dbReference type="InterPro" id="IPR013264">
    <property type="entry name" value="DNAG_N"/>
</dbReference>
<dbReference type="EMBL" id="AOTZ01000006">
    <property type="protein sequence ID" value="EZP76184.1"/>
    <property type="molecule type" value="Genomic_DNA"/>
</dbReference>
<dbReference type="AlphaFoldDB" id="A0ABC9VCT6"/>
<organism evidence="17 18">
    <name type="scientific">Parageobacillus genomosp. 1</name>
    <dbReference type="NCBI Taxonomy" id="1295642"/>
    <lineage>
        <taxon>Bacteria</taxon>
        <taxon>Bacillati</taxon>
        <taxon>Bacillota</taxon>
        <taxon>Bacilli</taxon>
        <taxon>Bacillales</taxon>
        <taxon>Anoxybacillaceae</taxon>
        <taxon>Parageobacillus</taxon>
    </lineage>
</organism>
<feature type="coiled-coil region" evidence="15">
    <location>
        <begin position="418"/>
        <end position="445"/>
    </location>
</feature>
<evidence type="ECO:0000256" key="10">
    <source>
        <dbReference type="ARBA" id="ARBA00023125"/>
    </source>
</evidence>
<dbReference type="GO" id="GO:0003899">
    <property type="term" value="F:DNA-directed RNA polymerase activity"/>
    <property type="evidence" value="ECO:0007669"/>
    <property type="project" value="UniProtKB-UniRule"/>
</dbReference>
<evidence type="ECO:0000313" key="18">
    <source>
        <dbReference type="Proteomes" id="UP000023566"/>
    </source>
</evidence>
<dbReference type="EC" id="2.7.7.101" evidence="12"/>
<comment type="domain">
    <text evidence="12">Contains an N-terminal zinc-binding domain, a central core domain that contains the primase activity, and a C-terminal DnaB-binding domain.</text>
</comment>
<dbReference type="InterPro" id="IPR037068">
    <property type="entry name" value="DNA_primase_core_N_sf"/>
</dbReference>
<dbReference type="FunFam" id="3.90.580.10:FF:000001">
    <property type="entry name" value="DNA primase"/>
    <property type="match status" value="1"/>
</dbReference>
<keyword evidence="7 12" id="KW-0863">Zinc-finger</keyword>
<dbReference type="Pfam" id="PF01807">
    <property type="entry name" value="Zn_ribbon_DnaG"/>
    <property type="match status" value="1"/>
</dbReference>
<dbReference type="GO" id="GO:0003677">
    <property type="term" value="F:DNA binding"/>
    <property type="evidence" value="ECO:0007669"/>
    <property type="project" value="UniProtKB-KW"/>
</dbReference>
<dbReference type="Gene3D" id="3.90.980.10">
    <property type="entry name" value="DNA primase, catalytic core, N-terminal domain"/>
    <property type="match status" value="1"/>
</dbReference>
<dbReference type="Pfam" id="PF10410">
    <property type="entry name" value="DnaB_bind"/>
    <property type="match status" value="1"/>
</dbReference>
<dbReference type="GO" id="GO:0000428">
    <property type="term" value="C:DNA-directed RNA polymerase complex"/>
    <property type="evidence" value="ECO:0007669"/>
    <property type="project" value="UniProtKB-KW"/>
</dbReference>
<comment type="similarity">
    <text evidence="12 13">Belongs to the DnaG primase family.</text>
</comment>
<keyword evidence="10 12" id="KW-0238">DNA-binding</keyword>
<dbReference type="NCBIfam" id="TIGR01391">
    <property type="entry name" value="dnaG"/>
    <property type="match status" value="1"/>
</dbReference>
<dbReference type="InterPro" id="IPR016136">
    <property type="entry name" value="DNA_helicase_N/primase_C"/>
</dbReference>
<evidence type="ECO:0000256" key="6">
    <source>
        <dbReference type="ARBA" id="ARBA00022723"/>
    </source>
</evidence>
<comment type="catalytic activity">
    <reaction evidence="12">
        <text>ssDNA + n NTP = ssDNA/pppN(pN)n-1 hybrid + (n-1) diphosphate.</text>
        <dbReference type="EC" id="2.7.7.101"/>
    </reaction>
</comment>
<dbReference type="InterPro" id="IPR030846">
    <property type="entry name" value="DnaG_bac"/>
</dbReference>
<dbReference type="InterPro" id="IPR036185">
    <property type="entry name" value="DNA_heli_DnaB-like_N_sf"/>
</dbReference>
<comment type="cofactor">
    <cofactor evidence="12 13 14">
        <name>Zn(2+)</name>
        <dbReference type="ChEBI" id="CHEBI:29105"/>
    </cofactor>
    <text evidence="12 13 14">Binds 1 zinc ion per monomer.</text>
</comment>
<name>A0ABC9VCT6_9BACL</name>
<dbReference type="PIRSF" id="PIRSF002811">
    <property type="entry name" value="DnaG"/>
    <property type="match status" value="1"/>
</dbReference>
<dbReference type="InterPro" id="IPR034151">
    <property type="entry name" value="TOPRIM_DnaG_bac"/>
</dbReference>
<dbReference type="SMART" id="SM00493">
    <property type="entry name" value="TOPRIM"/>
    <property type="match status" value="1"/>
</dbReference>
<keyword evidence="3 12" id="KW-0808">Transferase</keyword>